<sequence length="503" mass="56504">MPYVPPVQRKRKPGGFGDILPRVLLGVAVVFYLLCFVHLRADFPHGTHWYSSSMTTNEGWYAGAAIHHVVFGHWFLPDSFNTAVALPVWPLLLSLWFKLTGVGMVAARTLALLVYLGSLAVFYFLLGQYRRGLMPAVAVALMAINPFCYAFDRLAILEPLLVLLLMLGLWFASKIRDEEIWKQVALGAILWVIVLTKASGFFLWPAILYHLMTTIGWPSFRTILAMRRWPDMRPFRAAGIALATALTLWIVYLAAVLPHHYADFRLLFAVSPGHLPHDLPDATLDAITTGLWMSRALWISALGIIFVSLFWLRELWTMPIFGSCVVTIAGYLGVILYHADREAADYLVVAIPVVAIVLLGIDALWQRKVDGVAAFIAVVLIFTSMAMMFKTVRWVFKPEYTLFDASEGIANIVRADQTAKALLLSSSGDDITLMTGLPALCDLYTTHGLDALLDRYQPGWAALWDGQDTAPLQKHYRLTERARYKVYDDPTRDTLVLYRLEKP</sequence>
<feature type="transmembrane region" description="Helical" evidence="1">
    <location>
        <begin position="184"/>
        <end position="207"/>
    </location>
</feature>
<gene>
    <name evidence="2" type="ORF">SAMN05421771_4180</name>
</gene>
<keyword evidence="3" id="KW-1185">Reference proteome</keyword>
<keyword evidence="2" id="KW-0328">Glycosyltransferase</keyword>
<feature type="transmembrane region" description="Helical" evidence="1">
    <location>
        <begin position="371"/>
        <end position="389"/>
    </location>
</feature>
<name>A0A1I6N0D9_9BACT</name>
<dbReference type="GO" id="GO:0016757">
    <property type="term" value="F:glycosyltransferase activity"/>
    <property type="evidence" value="ECO:0007669"/>
    <property type="project" value="UniProtKB-KW"/>
</dbReference>
<feature type="transmembrane region" description="Helical" evidence="1">
    <location>
        <begin position="235"/>
        <end position="257"/>
    </location>
</feature>
<keyword evidence="1" id="KW-0472">Membrane</keyword>
<keyword evidence="1" id="KW-1133">Transmembrane helix</keyword>
<dbReference type="AlphaFoldDB" id="A0A1I6N0D9"/>
<reference evidence="2 3" key="1">
    <citation type="submission" date="2016-10" db="EMBL/GenBank/DDBJ databases">
        <authorList>
            <person name="de Groot N.N."/>
        </authorList>
    </citation>
    <scope>NUCLEOTIDE SEQUENCE [LARGE SCALE GENOMIC DNA]</scope>
    <source>
        <strain evidence="2 3">DSM 21001</strain>
    </source>
</reference>
<accession>A0A1I6N0D9</accession>
<keyword evidence="2" id="KW-0808">Transferase</keyword>
<evidence type="ECO:0000313" key="3">
    <source>
        <dbReference type="Proteomes" id="UP000199024"/>
    </source>
</evidence>
<proteinExistence type="predicted"/>
<dbReference type="Proteomes" id="UP000199024">
    <property type="component" value="Unassembled WGS sequence"/>
</dbReference>
<dbReference type="RefSeq" id="WP_089843477.1">
    <property type="nucleotide sequence ID" value="NZ_FOZL01000002.1"/>
</dbReference>
<protein>
    <submittedName>
        <fullName evidence="2">Dolichyl-phosphate-mannose-protein mannosyltransferase</fullName>
    </submittedName>
</protein>
<feature type="transmembrane region" description="Helical" evidence="1">
    <location>
        <begin position="133"/>
        <end position="150"/>
    </location>
</feature>
<keyword evidence="1" id="KW-0812">Transmembrane</keyword>
<evidence type="ECO:0000313" key="2">
    <source>
        <dbReference type="EMBL" id="SFS21406.1"/>
    </source>
</evidence>
<dbReference type="EMBL" id="FOZL01000002">
    <property type="protein sequence ID" value="SFS21406.1"/>
    <property type="molecule type" value="Genomic_DNA"/>
</dbReference>
<feature type="transmembrane region" description="Helical" evidence="1">
    <location>
        <begin position="19"/>
        <end position="39"/>
    </location>
</feature>
<feature type="transmembrane region" description="Helical" evidence="1">
    <location>
        <begin position="105"/>
        <end position="126"/>
    </location>
</feature>
<evidence type="ECO:0000256" key="1">
    <source>
        <dbReference type="SAM" id="Phobius"/>
    </source>
</evidence>
<feature type="transmembrane region" description="Helical" evidence="1">
    <location>
        <begin position="318"/>
        <end position="339"/>
    </location>
</feature>
<organism evidence="2 3">
    <name type="scientific">Granulicella pectinivorans</name>
    <dbReference type="NCBI Taxonomy" id="474950"/>
    <lineage>
        <taxon>Bacteria</taxon>
        <taxon>Pseudomonadati</taxon>
        <taxon>Acidobacteriota</taxon>
        <taxon>Terriglobia</taxon>
        <taxon>Terriglobales</taxon>
        <taxon>Acidobacteriaceae</taxon>
        <taxon>Granulicella</taxon>
    </lineage>
</organism>
<feature type="transmembrane region" description="Helical" evidence="1">
    <location>
        <begin position="346"/>
        <end position="365"/>
    </location>
</feature>
<feature type="transmembrane region" description="Helical" evidence="1">
    <location>
        <begin position="156"/>
        <end position="172"/>
    </location>
</feature>
<feature type="transmembrane region" description="Helical" evidence="1">
    <location>
        <begin position="296"/>
        <end position="312"/>
    </location>
</feature>
<dbReference type="STRING" id="474950.SAMN05421771_4180"/>
<dbReference type="OrthoDB" id="9825792at2"/>